<protein>
    <recommendedName>
        <fullName evidence="8">DegT/DnrJ/EryC1/StrS family aminotransferase</fullName>
    </recommendedName>
</protein>
<dbReference type="SUPFAM" id="SSF53383">
    <property type="entry name" value="PLP-dependent transferases"/>
    <property type="match status" value="1"/>
</dbReference>
<evidence type="ECO:0000256" key="5">
    <source>
        <dbReference type="RuleBase" id="RU004508"/>
    </source>
</evidence>
<evidence type="ECO:0000256" key="3">
    <source>
        <dbReference type="PIRSR" id="PIRSR000390-1"/>
    </source>
</evidence>
<dbReference type="Gene3D" id="3.40.640.10">
    <property type="entry name" value="Type I PLP-dependent aspartate aminotransferase-like (Major domain)"/>
    <property type="match status" value="1"/>
</dbReference>
<dbReference type="GO" id="GO:0000271">
    <property type="term" value="P:polysaccharide biosynthetic process"/>
    <property type="evidence" value="ECO:0007669"/>
    <property type="project" value="TreeGrafter"/>
</dbReference>
<keyword evidence="1 4" id="KW-0663">Pyridoxal phosphate</keyword>
<dbReference type="AlphaFoldDB" id="A0A9W6LYM0"/>
<proteinExistence type="inferred from homology"/>
<sequence length="372" mass="39322">MSSSHPLIRPEFPPTEHVAADYAAITASGRFSNFGPFEQRFRAGIGRRLGVDGVATYSSATTGLIAAIGTLMGRGDGNRRVILPSFTFAAAVQAIELLDFVPVFVDIEPGSLGVDPERAREAIADGPVAGLLFANPFGIGSPLVSEWERLASEAALPLVIDSAAGFGSEYPDGTPIGGRGDAEVFSFHATKPLAVGEGGAVTSRDADIGERLRSASNFGFDGGRESVRMGFNGKLSEFAAALGVRQLERIDRIVEARREVLGWYRARLGAHSLPSNVERSSLAFLPVVLAAGAPRDELVGALAGIGVEARTYYAPSLHRHPRFADVPRGPLEVTEDVEQRILSLPVHSGIDEGTVEEIARVLGGATGIVDPW</sequence>
<reference evidence="6" key="2">
    <citation type="submission" date="2023-01" db="EMBL/GenBank/DDBJ databases">
        <authorList>
            <person name="Sun Q."/>
            <person name="Evtushenko L."/>
        </authorList>
    </citation>
    <scope>NUCLEOTIDE SEQUENCE</scope>
    <source>
        <strain evidence="6">VKM Ac-1401</strain>
    </source>
</reference>
<feature type="modified residue" description="N6-(pyridoxal phosphate)lysine" evidence="4">
    <location>
        <position position="191"/>
    </location>
</feature>
<dbReference type="RefSeq" id="WP_271175645.1">
    <property type="nucleotide sequence ID" value="NZ_BAAAJO010000001.1"/>
</dbReference>
<evidence type="ECO:0000256" key="4">
    <source>
        <dbReference type="PIRSR" id="PIRSR000390-2"/>
    </source>
</evidence>
<dbReference type="GO" id="GO:0030170">
    <property type="term" value="F:pyridoxal phosphate binding"/>
    <property type="evidence" value="ECO:0007669"/>
    <property type="project" value="TreeGrafter"/>
</dbReference>
<gene>
    <name evidence="6" type="ORF">GCM10017584_05440</name>
</gene>
<evidence type="ECO:0008006" key="8">
    <source>
        <dbReference type="Google" id="ProtNLM"/>
    </source>
</evidence>
<dbReference type="Pfam" id="PF01041">
    <property type="entry name" value="DegT_DnrJ_EryC1"/>
    <property type="match status" value="1"/>
</dbReference>
<dbReference type="GO" id="GO:0008483">
    <property type="term" value="F:transaminase activity"/>
    <property type="evidence" value="ECO:0007669"/>
    <property type="project" value="TreeGrafter"/>
</dbReference>
<organism evidence="6 7">
    <name type="scientific">Leifsonia poae</name>
    <dbReference type="NCBI Taxonomy" id="110933"/>
    <lineage>
        <taxon>Bacteria</taxon>
        <taxon>Bacillati</taxon>
        <taxon>Actinomycetota</taxon>
        <taxon>Actinomycetes</taxon>
        <taxon>Micrococcales</taxon>
        <taxon>Microbacteriaceae</taxon>
        <taxon>Leifsonia</taxon>
    </lineage>
</organism>
<accession>A0A9W6LYM0</accession>
<keyword evidence="7" id="KW-1185">Reference proteome</keyword>
<reference evidence="6" key="1">
    <citation type="journal article" date="2014" name="Int. J. Syst. Evol. Microbiol.">
        <title>Complete genome sequence of Corynebacterium casei LMG S-19264T (=DSM 44701T), isolated from a smear-ripened cheese.</title>
        <authorList>
            <consortium name="US DOE Joint Genome Institute (JGI-PGF)"/>
            <person name="Walter F."/>
            <person name="Albersmeier A."/>
            <person name="Kalinowski J."/>
            <person name="Ruckert C."/>
        </authorList>
    </citation>
    <scope>NUCLEOTIDE SEQUENCE</scope>
    <source>
        <strain evidence="6">VKM Ac-1401</strain>
    </source>
</reference>
<dbReference type="Proteomes" id="UP001142372">
    <property type="component" value="Unassembled WGS sequence"/>
</dbReference>
<evidence type="ECO:0000313" key="7">
    <source>
        <dbReference type="Proteomes" id="UP001142372"/>
    </source>
</evidence>
<evidence type="ECO:0000256" key="1">
    <source>
        <dbReference type="ARBA" id="ARBA00022898"/>
    </source>
</evidence>
<name>A0A9W6LYM0_9MICO</name>
<dbReference type="PIRSF" id="PIRSF000390">
    <property type="entry name" value="PLP_StrS"/>
    <property type="match status" value="1"/>
</dbReference>
<comment type="caution">
    <text evidence="6">The sequence shown here is derived from an EMBL/GenBank/DDBJ whole genome shotgun (WGS) entry which is preliminary data.</text>
</comment>
<feature type="active site" description="Proton acceptor" evidence="3">
    <location>
        <position position="191"/>
    </location>
</feature>
<dbReference type="InterPro" id="IPR000653">
    <property type="entry name" value="DegT/StrS_aminotransferase"/>
</dbReference>
<dbReference type="InterPro" id="IPR015424">
    <property type="entry name" value="PyrdxlP-dep_Trfase"/>
</dbReference>
<evidence type="ECO:0000256" key="2">
    <source>
        <dbReference type="ARBA" id="ARBA00037999"/>
    </source>
</evidence>
<comment type="similarity">
    <text evidence="2 5">Belongs to the DegT/DnrJ/EryC1 family.</text>
</comment>
<dbReference type="PANTHER" id="PTHR30244:SF9">
    <property type="entry name" value="PROTEIN RV3402C"/>
    <property type="match status" value="1"/>
</dbReference>
<dbReference type="EMBL" id="BSEN01000001">
    <property type="protein sequence ID" value="GLJ74971.1"/>
    <property type="molecule type" value="Genomic_DNA"/>
</dbReference>
<evidence type="ECO:0000313" key="6">
    <source>
        <dbReference type="EMBL" id="GLJ74971.1"/>
    </source>
</evidence>
<dbReference type="PANTHER" id="PTHR30244">
    <property type="entry name" value="TRANSAMINASE"/>
    <property type="match status" value="1"/>
</dbReference>
<dbReference type="InterPro" id="IPR015421">
    <property type="entry name" value="PyrdxlP-dep_Trfase_major"/>
</dbReference>